<dbReference type="InterPro" id="IPR031925">
    <property type="entry name" value="TBCC_N"/>
</dbReference>
<dbReference type="InterPro" id="IPR038397">
    <property type="entry name" value="TBCC_N_sf"/>
</dbReference>
<dbReference type="InterPro" id="IPR006599">
    <property type="entry name" value="CARP_motif"/>
</dbReference>
<evidence type="ECO:0000259" key="7">
    <source>
        <dbReference type="PROSITE" id="PS51329"/>
    </source>
</evidence>
<dbReference type="Pfam" id="PF07986">
    <property type="entry name" value="TBCC"/>
    <property type="match status" value="1"/>
</dbReference>
<comment type="subunit">
    <text evidence="6">Supercomplex made of cofactors A to E. Cofactors A and D function by capturing and stabilizing tubulin in a quasi-native conformation. Cofactor E binds to the cofactor D-tubulin complex; interaction with cofactor C then causes the release of tubulin polypeptides that are committed to the native state.</text>
</comment>
<keyword evidence="4" id="KW-0007">Acetylation</keyword>
<dbReference type="Gene3D" id="1.20.58.1250">
    <property type="entry name" value="Tubulin Binding Cofactor C, N-terminal domain"/>
    <property type="match status" value="1"/>
</dbReference>
<dbReference type="InterPro" id="IPR027684">
    <property type="entry name" value="TBCC"/>
</dbReference>
<name>A0A8E0VFD4_9TREM</name>
<comment type="similarity">
    <text evidence="2">Belongs to the TBCC family.</text>
</comment>
<evidence type="ECO:0000256" key="1">
    <source>
        <dbReference type="ARBA" id="ARBA00004496"/>
    </source>
</evidence>
<keyword evidence="5" id="KW-0143">Chaperone</keyword>
<dbReference type="InterPro" id="IPR017901">
    <property type="entry name" value="C-CAP_CF_C-like"/>
</dbReference>
<proteinExistence type="inferred from homology"/>
<dbReference type="PANTHER" id="PTHR15139">
    <property type="entry name" value="TUBULIN FOLDING COFACTOR C"/>
    <property type="match status" value="1"/>
</dbReference>
<evidence type="ECO:0000256" key="5">
    <source>
        <dbReference type="ARBA" id="ARBA00023186"/>
    </source>
</evidence>
<feature type="domain" description="C-CAP/cofactor C-like" evidence="7">
    <location>
        <begin position="97"/>
        <end position="245"/>
    </location>
</feature>
<dbReference type="GO" id="GO:0015631">
    <property type="term" value="F:tubulin binding"/>
    <property type="evidence" value="ECO:0007669"/>
    <property type="project" value="InterPro"/>
</dbReference>
<evidence type="ECO:0000256" key="2">
    <source>
        <dbReference type="ARBA" id="ARBA00008848"/>
    </source>
</evidence>
<comment type="subcellular location">
    <subcellularLocation>
        <location evidence="1">Cytoplasm</location>
    </subcellularLocation>
</comment>
<dbReference type="Gene3D" id="2.160.20.70">
    <property type="match status" value="1"/>
</dbReference>
<dbReference type="Pfam" id="PF16752">
    <property type="entry name" value="TBCC_N"/>
    <property type="match status" value="1"/>
</dbReference>
<dbReference type="InterPro" id="IPR012945">
    <property type="entry name" value="Tubulin-bd_cofactor_C_dom"/>
</dbReference>
<sequence>MQIIDETLIRMEDLQKRLNEVSLYLTPFDCEQATLELKNLQTQFQTKREELLPTGKFKFSRNRVKKAATTPSAPETNSRNEVHDHSCHISSSLSKFGDRFSLVNLENVRDLVLPKSGCTDTIGESNSVYLAQLNQCTVHIRDVCGNLIARNLCKCHVYTYPVAGSVWIENCHQCDFVVASRQLRIHQTTDCRLGLHMGSRPIIENSTGLQVAPYGLQYAALQTDLARAGLSADINLWREVEDFSHPNKRLTTGSPNWSILAEAEWDSLKPDESSLSSTP</sequence>
<dbReference type="AlphaFoldDB" id="A0A8E0VFD4"/>
<accession>A0A8E0VFD4</accession>
<dbReference type="PANTHER" id="PTHR15139:SF0">
    <property type="entry name" value="TUBULIN-SPECIFIC CHAPERONE C"/>
    <property type="match status" value="1"/>
</dbReference>
<evidence type="ECO:0000256" key="4">
    <source>
        <dbReference type="ARBA" id="ARBA00022990"/>
    </source>
</evidence>
<dbReference type="GO" id="GO:0007023">
    <property type="term" value="P:post-chaperonin tubulin folding pathway"/>
    <property type="evidence" value="ECO:0007669"/>
    <property type="project" value="InterPro"/>
</dbReference>
<reference evidence="8" key="1">
    <citation type="submission" date="2019-05" db="EMBL/GenBank/DDBJ databases">
        <title>Annotation for the trematode Fasciolopsis buski.</title>
        <authorList>
            <person name="Choi Y.-J."/>
        </authorList>
    </citation>
    <scope>NUCLEOTIDE SEQUENCE</scope>
    <source>
        <strain evidence="8">HT</strain>
        <tissue evidence="8">Whole worm</tissue>
    </source>
</reference>
<evidence type="ECO:0000256" key="3">
    <source>
        <dbReference type="ARBA" id="ARBA00022490"/>
    </source>
</evidence>
<dbReference type="GO" id="GO:0005737">
    <property type="term" value="C:cytoplasm"/>
    <property type="evidence" value="ECO:0007669"/>
    <property type="project" value="UniProtKB-SubCell"/>
</dbReference>
<comment type="caution">
    <text evidence="8">The sequence shown here is derived from an EMBL/GenBank/DDBJ whole genome shotgun (WGS) entry which is preliminary data.</text>
</comment>
<dbReference type="SMART" id="SM00673">
    <property type="entry name" value="CARP"/>
    <property type="match status" value="2"/>
</dbReference>
<evidence type="ECO:0000313" key="8">
    <source>
        <dbReference type="EMBL" id="KAA0184771.1"/>
    </source>
</evidence>
<keyword evidence="3" id="KW-0963">Cytoplasm</keyword>
<gene>
    <name evidence="8" type="ORF">FBUS_11337</name>
</gene>
<organism evidence="8 9">
    <name type="scientific">Fasciolopsis buskii</name>
    <dbReference type="NCBI Taxonomy" id="27845"/>
    <lineage>
        <taxon>Eukaryota</taxon>
        <taxon>Metazoa</taxon>
        <taxon>Spiralia</taxon>
        <taxon>Lophotrochozoa</taxon>
        <taxon>Platyhelminthes</taxon>
        <taxon>Trematoda</taxon>
        <taxon>Digenea</taxon>
        <taxon>Plagiorchiida</taxon>
        <taxon>Echinostomata</taxon>
        <taxon>Echinostomatoidea</taxon>
        <taxon>Fasciolidae</taxon>
        <taxon>Fasciolopsis</taxon>
    </lineage>
</organism>
<dbReference type="EMBL" id="LUCM01010927">
    <property type="protein sequence ID" value="KAA0184771.1"/>
    <property type="molecule type" value="Genomic_DNA"/>
</dbReference>
<protein>
    <submittedName>
        <fullName evidence="8">Tubulin-specific chaperone C</fullName>
    </submittedName>
</protein>
<dbReference type="InterPro" id="IPR016098">
    <property type="entry name" value="CAP/MinC_C"/>
</dbReference>
<evidence type="ECO:0000313" key="9">
    <source>
        <dbReference type="Proteomes" id="UP000728185"/>
    </source>
</evidence>
<dbReference type="GO" id="GO:0007021">
    <property type="term" value="P:tubulin complex assembly"/>
    <property type="evidence" value="ECO:0007669"/>
    <property type="project" value="TreeGrafter"/>
</dbReference>
<keyword evidence="9" id="KW-1185">Reference proteome</keyword>
<dbReference type="Proteomes" id="UP000728185">
    <property type="component" value="Unassembled WGS sequence"/>
</dbReference>
<evidence type="ECO:0000256" key="6">
    <source>
        <dbReference type="ARBA" id="ARBA00026055"/>
    </source>
</evidence>
<dbReference type="OrthoDB" id="194775at2759"/>
<dbReference type="PROSITE" id="PS51329">
    <property type="entry name" value="C_CAP_COFACTOR_C"/>
    <property type="match status" value="1"/>
</dbReference>